<sequence>MEPGPRRDIKDATNSPLSQQIDEEITLALCSLFPVDKGVPLLDEAGDVLLGVVAGFPDLNGVVSEFLSRSRGNDETSCGRDGGLRRGHRGRNRLRVSEPRAVSDA</sequence>
<gene>
    <name evidence="2" type="ORF">GCM10009801_71620</name>
</gene>
<feature type="compositionally biased region" description="Basic and acidic residues" evidence="1">
    <location>
        <begin position="71"/>
        <end position="84"/>
    </location>
</feature>
<evidence type="ECO:0000313" key="3">
    <source>
        <dbReference type="Proteomes" id="UP001500016"/>
    </source>
</evidence>
<feature type="region of interest" description="Disordered" evidence="1">
    <location>
        <begin position="70"/>
        <end position="105"/>
    </location>
</feature>
<dbReference type="Proteomes" id="UP001500016">
    <property type="component" value="Unassembled WGS sequence"/>
</dbReference>
<evidence type="ECO:0000256" key="1">
    <source>
        <dbReference type="SAM" id="MobiDB-lite"/>
    </source>
</evidence>
<keyword evidence="3" id="KW-1185">Reference proteome</keyword>
<feature type="compositionally biased region" description="Basic residues" evidence="1">
    <location>
        <begin position="85"/>
        <end position="94"/>
    </location>
</feature>
<feature type="compositionally biased region" description="Basic and acidic residues" evidence="1">
    <location>
        <begin position="95"/>
        <end position="105"/>
    </location>
</feature>
<accession>A0ABN2WW13</accession>
<protein>
    <recommendedName>
        <fullName evidence="4">CBS domain-containing protein</fullName>
    </recommendedName>
</protein>
<dbReference type="EMBL" id="BAAAPE010000022">
    <property type="protein sequence ID" value="GAA2099706.1"/>
    <property type="molecule type" value="Genomic_DNA"/>
</dbReference>
<reference evidence="2 3" key="1">
    <citation type="journal article" date="2019" name="Int. J. Syst. Evol. Microbiol.">
        <title>The Global Catalogue of Microorganisms (GCM) 10K type strain sequencing project: providing services to taxonomists for standard genome sequencing and annotation.</title>
        <authorList>
            <consortium name="The Broad Institute Genomics Platform"/>
            <consortium name="The Broad Institute Genome Sequencing Center for Infectious Disease"/>
            <person name="Wu L."/>
            <person name="Ma J."/>
        </authorList>
    </citation>
    <scope>NUCLEOTIDE SEQUENCE [LARGE SCALE GENOMIC DNA]</scope>
    <source>
        <strain evidence="2 3">JCM 15478</strain>
    </source>
</reference>
<organism evidence="2 3">
    <name type="scientific">Streptomyces albiaxialis</name>
    <dbReference type="NCBI Taxonomy" id="329523"/>
    <lineage>
        <taxon>Bacteria</taxon>
        <taxon>Bacillati</taxon>
        <taxon>Actinomycetota</taxon>
        <taxon>Actinomycetes</taxon>
        <taxon>Kitasatosporales</taxon>
        <taxon>Streptomycetaceae</taxon>
        <taxon>Streptomyces</taxon>
    </lineage>
</organism>
<evidence type="ECO:0008006" key="4">
    <source>
        <dbReference type="Google" id="ProtNLM"/>
    </source>
</evidence>
<evidence type="ECO:0000313" key="2">
    <source>
        <dbReference type="EMBL" id="GAA2099706.1"/>
    </source>
</evidence>
<comment type="caution">
    <text evidence="2">The sequence shown here is derived from an EMBL/GenBank/DDBJ whole genome shotgun (WGS) entry which is preliminary data.</text>
</comment>
<proteinExistence type="predicted"/>
<name>A0ABN2WW13_9ACTN</name>